<gene>
    <name evidence="3" type="ORF">AB852_35945</name>
</gene>
<dbReference type="InterPro" id="IPR001387">
    <property type="entry name" value="Cro/C1-type_HTH"/>
</dbReference>
<dbReference type="AlphaFoldDB" id="A0A1Q4UXE4"/>
<evidence type="ECO:0000313" key="3">
    <source>
        <dbReference type="EMBL" id="OKH90262.1"/>
    </source>
</evidence>
<feature type="domain" description="HTH cro/C1-type" evidence="2">
    <location>
        <begin position="19"/>
        <end position="73"/>
    </location>
</feature>
<dbReference type="InterPro" id="IPR010982">
    <property type="entry name" value="Lambda_DNA-bd_dom_sf"/>
</dbReference>
<protein>
    <submittedName>
        <fullName evidence="3">XRE family transcriptional regulator</fullName>
    </submittedName>
</protein>
<dbReference type="Gene3D" id="2.60.120.10">
    <property type="entry name" value="Jelly Rolls"/>
    <property type="match status" value="1"/>
</dbReference>
<proteinExistence type="predicted"/>
<reference evidence="3 4" key="1">
    <citation type="submission" date="2015-06" db="EMBL/GenBank/DDBJ databases">
        <title>Cloning and characterization of the uncialamcin biosynthetic gene cluster.</title>
        <authorList>
            <person name="Yan X."/>
            <person name="Huang T."/>
            <person name="Ge H."/>
            <person name="Shen B."/>
        </authorList>
    </citation>
    <scope>NUCLEOTIDE SEQUENCE [LARGE SCALE GENOMIC DNA]</scope>
    <source>
        <strain evidence="3 4">DCA2648</strain>
    </source>
</reference>
<dbReference type="GO" id="GO:0003700">
    <property type="term" value="F:DNA-binding transcription factor activity"/>
    <property type="evidence" value="ECO:0007669"/>
    <property type="project" value="TreeGrafter"/>
</dbReference>
<dbReference type="PROSITE" id="PS50943">
    <property type="entry name" value="HTH_CROC1"/>
    <property type="match status" value="1"/>
</dbReference>
<keyword evidence="1" id="KW-0238">DNA-binding</keyword>
<dbReference type="SUPFAM" id="SSF51182">
    <property type="entry name" value="RmlC-like cupins"/>
    <property type="match status" value="1"/>
</dbReference>
<dbReference type="GO" id="GO:0005829">
    <property type="term" value="C:cytosol"/>
    <property type="evidence" value="ECO:0007669"/>
    <property type="project" value="TreeGrafter"/>
</dbReference>
<dbReference type="SMART" id="SM00530">
    <property type="entry name" value="HTH_XRE"/>
    <property type="match status" value="1"/>
</dbReference>
<dbReference type="CDD" id="cd02209">
    <property type="entry name" value="cupin_XRE_C"/>
    <property type="match status" value="1"/>
</dbReference>
<dbReference type="InterPro" id="IPR011051">
    <property type="entry name" value="RmlC_Cupin_sf"/>
</dbReference>
<evidence type="ECO:0000313" key="4">
    <source>
        <dbReference type="Proteomes" id="UP000186455"/>
    </source>
</evidence>
<keyword evidence="4" id="KW-1185">Reference proteome</keyword>
<sequence length="194" mass="20927">MKALHPTPSADPVRVGARLRACRKDQGLTIEQVAAAAQLTRGFLSRVERDETSPSVNTLVTLCQVLSLPVGSLFEDADTEVVRLADAPHINMGGHGVLDRMVTPRAQSKVQVLRSRLEPGAHGGDQLYTINCDAEVLHVISGEVEVLFTGRAERLAAGDTLTFSGREPHNWRNAGEGPAEVLWTFVPAAWSGSR</sequence>
<dbReference type="Proteomes" id="UP000186455">
    <property type="component" value="Unassembled WGS sequence"/>
</dbReference>
<dbReference type="GeneID" id="96796636"/>
<dbReference type="Pfam" id="PF07883">
    <property type="entry name" value="Cupin_2"/>
    <property type="match status" value="1"/>
</dbReference>
<organism evidence="3 4">
    <name type="scientific">Streptomyces uncialis</name>
    <dbReference type="NCBI Taxonomy" id="1048205"/>
    <lineage>
        <taxon>Bacteria</taxon>
        <taxon>Bacillati</taxon>
        <taxon>Actinomycetota</taxon>
        <taxon>Actinomycetes</taxon>
        <taxon>Kitasatosporales</taxon>
        <taxon>Streptomycetaceae</taxon>
        <taxon>Streptomyces</taxon>
    </lineage>
</organism>
<dbReference type="InterPro" id="IPR014710">
    <property type="entry name" value="RmlC-like_jellyroll"/>
</dbReference>
<dbReference type="PANTHER" id="PTHR46797:SF1">
    <property type="entry name" value="METHYLPHOSPHONATE SYNTHASE"/>
    <property type="match status" value="1"/>
</dbReference>
<dbReference type="CDD" id="cd00093">
    <property type="entry name" value="HTH_XRE"/>
    <property type="match status" value="1"/>
</dbReference>
<comment type="caution">
    <text evidence="3">The sequence shown here is derived from an EMBL/GenBank/DDBJ whole genome shotgun (WGS) entry which is preliminary data.</text>
</comment>
<dbReference type="SUPFAM" id="SSF47413">
    <property type="entry name" value="lambda repressor-like DNA-binding domains"/>
    <property type="match status" value="1"/>
</dbReference>
<dbReference type="PANTHER" id="PTHR46797">
    <property type="entry name" value="HTH-TYPE TRANSCRIPTIONAL REGULATOR"/>
    <property type="match status" value="1"/>
</dbReference>
<dbReference type="RefSeq" id="WP_073795737.1">
    <property type="nucleotide sequence ID" value="NZ_CP108638.1"/>
</dbReference>
<dbReference type="EMBL" id="LFBV01000013">
    <property type="protein sequence ID" value="OKH90262.1"/>
    <property type="molecule type" value="Genomic_DNA"/>
</dbReference>
<evidence type="ECO:0000259" key="2">
    <source>
        <dbReference type="PROSITE" id="PS50943"/>
    </source>
</evidence>
<accession>A0A1Q4UXE4</accession>
<dbReference type="STRING" id="1048205.AB852_35945"/>
<dbReference type="Gene3D" id="1.10.260.40">
    <property type="entry name" value="lambda repressor-like DNA-binding domains"/>
    <property type="match status" value="1"/>
</dbReference>
<dbReference type="InterPro" id="IPR050807">
    <property type="entry name" value="TransReg_Diox_bact_type"/>
</dbReference>
<dbReference type="InterPro" id="IPR013096">
    <property type="entry name" value="Cupin_2"/>
</dbReference>
<name>A0A1Q4UXE4_9ACTN</name>
<dbReference type="Pfam" id="PF01381">
    <property type="entry name" value="HTH_3"/>
    <property type="match status" value="1"/>
</dbReference>
<evidence type="ECO:0000256" key="1">
    <source>
        <dbReference type="ARBA" id="ARBA00023125"/>
    </source>
</evidence>
<dbReference type="GO" id="GO:0003677">
    <property type="term" value="F:DNA binding"/>
    <property type="evidence" value="ECO:0007669"/>
    <property type="project" value="UniProtKB-KW"/>
</dbReference>